<dbReference type="Pfam" id="PF00595">
    <property type="entry name" value="PDZ"/>
    <property type="match status" value="1"/>
</dbReference>
<dbReference type="AlphaFoldDB" id="T1KJ85"/>
<feature type="compositionally biased region" description="Pro residues" evidence="1">
    <location>
        <begin position="706"/>
        <end position="717"/>
    </location>
</feature>
<dbReference type="InterPro" id="IPR001478">
    <property type="entry name" value="PDZ"/>
</dbReference>
<accession>T1KJ85</accession>
<proteinExistence type="predicted"/>
<dbReference type="EMBL" id="CAEY01000120">
    <property type="status" value="NOT_ANNOTATED_CDS"/>
    <property type="molecule type" value="Genomic_DNA"/>
</dbReference>
<protein>
    <recommendedName>
        <fullName evidence="2">PDZ domain-containing protein</fullName>
    </recommendedName>
</protein>
<reference evidence="4" key="1">
    <citation type="submission" date="2011-08" db="EMBL/GenBank/DDBJ databases">
        <authorList>
            <person name="Rombauts S."/>
        </authorList>
    </citation>
    <scope>NUCLEOTIDE SEQUENCE</scope>
    <source>
        <strain evidence="4">London</strain>
    </source>
</reference>
<name>T1KJ85_TETUR</name>
<reference evidence="3" key="2">
    <citation type="submission" date="2015-06" db="UniProtKB">
        <authorList>
            <consortium name="EnsemblMetazoa"/>
        </authorList>
    </citation>
    <scope>IDENTIFICATION</scope>
</reference>
<feature type="compositionally biased region" description="Polar residues" evidence="1">
    <location>
        <begin position="361"/>
        <end position="391"/>
    </location>
</feature>
<feature type="region of interest" description="Disordered" evidence="1">
    <location>
        <begin position="692"/>
        <end position="717"/>
    </location>
</feature>
<dbReference type="Proteomes" id="UP000015104">
    <property type="component" value="Unassembled WGS sequence"/>
</dbReference>
<dbReference type="HOGENOM" id="CLU_285503_0_0_1"/>
<keyword evidence="4" id="KW-1185">Reference proteome</keyword>
<dbReference type="CDD" id="cd00136">
    <property type="entry name" value="PDZ_canonical"/>
    <property type="match status" value="1"/>
</dbReference>
<feature type="region of interest" description="Disordered" evidence="1">
    <location>
        <begin position="276"/>
        <end position="391"/>
    </location>
</feature>
<dbReference type="SUPFAM" id="SSF50156">
    <property type="entry name" value="PDZ domain-like"/>
    <property type="match status" value="1"/>
</dbReference>
<dbReference type="EnsemblMetazoa" id="tetur12g04170.1">
    <property type="protein sequence ID" value="tetur12g04170.1"/>
    <property type="gene ID" value="tetur12g04170"/>
</dbReference>
<feature type="compositionally biased region" description="Polar residues" evidence="1">
    <location>
        <begin position="984"/>
        <end position="998"/>
    </location>
</feature>
<dbReference type="Gene3D" id="2.30.42.10">
    <property type="match status" value="1"/>
</dbReference>
<evidence type="ECO:0000259" key="2">
    <source>
        <dbReference type="PROSITE" id="PS50106"/>
    </source>
</evidence>
<dbReference type="PROSITE" id="PS50106">
    <property type="entry name" value="PDZ"/>
    <property type="match status" value="1"/>
</dbReference>
<organism evidence="3 4">
    <name type="scientific">Tetranychus urticae</name>
    <name type="common">Two-spotted spider mite</name>
    <dbReference type="NCBI Taxonomy" id="32264"/>
    <lineage>
        <taxon>Eukaryota</taxon>
        <taxon>Metazoa</taxon>
        <taxon>Ecdysozoa</taxon>
        <taxon>Arthropoda</taxon>
        <taxon>Chelicerata</taxon>
        <taxon>Arachnida</taxon>
        <taxon>Acari</taxon>
        <taxon>Acariformes</taxon>
        <taxon>Trombidiformes</taxon>
        <taxon>Prostigmata</taxon>
        <taxon>Eleutherengona</taxon>
        <taxon>Raphignathae</taxon>
        <taxon>Tetranychoidea</taxon>
        <taxon>Tetranychidae</taxon>
        <taxon>Tetranychus</taxon>
    </lineage>
</organism>
<dbReference type="STRING" id="32264.T1KJ85"/>
<feature type="compositionally biased region" description="Basic and acidic residues" evidence="1">
    <location>
        <begin position="289"/>
        <end position="301"/>
    </location>
</feature>
<feature type="compositionally biased region" description="Low complexity" evidence="1">
    <location>
        <begin position="872"/>
        <end position="896"/>
    </location>
</feature>
<evidence type="ECO:0000313" key="3">
    <source>
        <dbReference type="EnsemblMetazoa" id="tetur12g04170.1"/>
    </source>
</evidence>
<dbReference type="InterPro" id="IPR036034">
    <property type="entry name" value="PDZ_sf"/>
</dbReference>
<evidence type="ECO:0000256" key="1">
    <source>
        <dbReference type="SAM" id="MobiDB-lite"/>
    </source>
</evidence>
<evidence type="ECO:0000313" key="4">
    <source>
        <dbReference type="Proteomes" id="UP000015104"/>
    </source>
</evidence>
<dbReference type="SMART" id="SM00228">
    <property type="entry name" value="PDZ"/>
    <property type="match status" value="1"/>
</dbReference>
<dbReference type="eggNOG" id="KOG3528">
    <property type="taxonomic scope" value="Eukaryota"/>
</dbReference>
<feature type="domain" description="PDZ" evidence="2">
    <location>
        <begin position="167"/>
        <end position="260"/>
    </location>
</feature>
<sequence length="1085" mass="116962">MDSLAYGEPYGSSIVSQSTLKRTCSLSKFKGTNEISSSSSTASSSSFSSSSSEFVTVVEVDENLKKSRQQKFPFIECENNPSSMIMSTSITPSVKQTTDIGSTIEPFVTVLEVGNQNQNRQTNGRDTGNIINNNNIVITTNDNHLSTTLLEKNIVNRYLKTKTLVEQVTVYRLPGERLGMTLKFDGGANLDETIENLYIQNINPDSPASRISGSVLGRLCEGDEILDIAGEPVNTMTRKECVAALGDAPICFKMLVKRQETVSVAETTAPLQSTVDGTALTTTPQTGEVDYHKATLRRVDSENALTPPMRTRRQPPPVPPRNSTTSLTSGNSFRSPIKPPARKRPSQPPPLPPRRAKDTTGKSVTSNRPPSDLQTVSINGNSGSSGDTVIQTNTGYSGVSVDSHQIVSLVNSNGTSSVIVDCSHKGLEPDLGMTVKSMQTPKDNVKLPANNQLKINDVDFSDSQDLSFDSTTMGTPYLNGTSEMIIQGIKTTDTKNSRDKSSLFDKSRNIYDALLPAPPELYMDTVSPKVNLGIESDSDDTGSSVSTIIERFSFTGNSCPSSDSSSNGSINNSFRLPVTGSNNVTSVPSSSSPSPSSTVITSNTSGNLYNSSFSSSLNHDLGKVLDPFEKLRREFDEKGSLEELIAEAKSGFSLDNLIHEKNEPRSNRSSSTDTSTATTTINSNLLSANQSSFPCSILGPPTHQAPSPPIPSLPPLSPSRYEVNLDDYDDIQSISLTYEGNNSNSTPFCEPIVEPPKSFSNTFPIIREEGESSLEYDDVNGGQKTSSKVDENFIMSAADAAIAAADSVTLDAQEILSIVENMKLDEDLTLIPSIEEPVTVKQLNIEQQQSYSVHEEDEEETNLPKSPVNGHSPLSPSSSSASSSSSSTLPVTSDVSITDGEEDKTIPSLSSLSGSSERKAINSYELNPGESKSILSPDETYTDHHHRMNGDRNGHVSRHSSICSNSSNDSSPDPRSSPGRLTRCSKSSTRASTTGQSVNSLIPKMVELPNRITSRSAGILIPRPITSNTKPSNITTGLNSLPRSHHNNCNGYIGSLNNGTGLNGKVNLHEWVKQKWFNYQAIKKH</sequence>
<feature type="compositionally biased region" description="Polar residues" evidence="1">
    <location>
        <begin position="276"/>
        <end position="286"/>
    </location>
</feature>
<feature type="region of interest" description="Disordered" evidence="1">
    <location>
        <begin position="848"/>
        <end position="998"/>
    </location>
</feature>
<feature type="compositionally biased region" description="Low complexity" evidence="1">
    <location>
        <begin position="959"/>
        <end position="977"/>
    </location>
</feature>